<feature type="compositionally biased region" description="Basic residues" evidence="1">
    <location>
        <begin position="325"/>
        <end position="335"/>
    </location>
</feature>
<reference evidence="3 4" key="1">
    <citation type="submission" date="2024-10" db="EMBL/GenBank/DDBJ databases">
        <title>Updated reference genomes for cyclostephanoid diatoms.</title>
        <authorList>
            <person name="Roberts W.R."/>
            <person name="Alverson A.J."/>
        </authorList>
    </citation>
    <scope>NUCLEOTIDE SEQUENCE [LARGE SCALE GENOMIC DNA]</scope>
    <source>
        <strain evidence="3 4">AJA228-03</strain>
    </source>
</reference>
<comment type="caution">
    <text evidence="3">The sequence shown here is derived from an EMBL/GenBank/DDBJ whole genome shotgun (WGS) entry which is preliminary data.</text>
</comment>
<evidence type="ECO:0000256" key="1">
    <source>
        <dbReference type="SAM" id="MobiDB-lite"/>
    </source>
</evidence>
<evidence type="ECO:0000256" key="2">
    <source>
        <dbReference type="SAM" id="Phobius"/>
    </source>
</evidence>
<name>A0ABD3RE44_9STRA</name>
<keyword evidence="2" id="KW-0812">Transmembrane</keyword>
<dbReference type="AlphaFoldDB" id="A0ABD3RE44"/>
<keyword evidence="2" id="KW-1133">Transmembrane helix</keyword>
<feature type="region of interest" description="Disordered" evidence="1">
    <location>
        <begin position="316"/>
        <end position="390"/>
    </location>
</feature>
<gene>
    <name evidence="3" type="ORF">ACHAXA_003926</name>
</gene>
<keyword evidence="4" id="KW-1185">Reference proteome</keyword>
<feature type="region of interest" description="Disordered" evidence="1">
    <location>
        <begin position="69"/>
        <end position="122"/>
    </location>
</feature>
<feature type="transmembrane region" description="Helical" evidence="2">
    <location>
        <begin position="142"/>
        <end position="167"/>
    </location>
</feature>
<accession>A0ABD3RE44</accession>
<protein>
    <submittedName>
        <fullName evidence="3">Uncharacterized protein</fullName>
    </submittedName>
</protein>
<dbReference type="EMBL" id="JALLPB020000280">
    <property type="protein sequence ID" value="KAL3811108.1"/>
    <property type="molecule type" value="Genomic_DNA"/>
</dbReference>
<feature type="transmembrane region" description="Helical" evidence="2">
    <location>
        <begin position="19"/>
        <end position="41"/>
    </location>
</feature>
<feature type="transmembrane region" description="Helical" evidence="2">
    <location>
        <begin position="215"/>
        <end position="234"/>
    </location>
</feature>
<feature type="transmembrane region" description="Helical" evidence="2">
    <location>
        <begin position="265"/>
        <end position="284"/>
    </location>
</feature>
<evidence type="ECO:0000313" key="3">
    <source>
        <dbReference type="EMBL" id="KAL3811108.1"/>
    </source>
</evidence>
<evidence type="ECO:0000313" key="4">
    <source>
        <dbReference type="Proteomes" id="UP001530377"/>
    </source>
</evidence>
<sequence>MAQAALCGSVVTSRRSFLALAWTLTTLLSFFSFGVSVFLGLKITHHYNSILTDDYAEWYRDEYGHDYNDHNNNNNNNNNGCRHLTSNDRNRNMEQQGGGQQQHQQQGGEQQHDNGNREGCHSRDDLDEEFFESLATTNSRGLVFAGVYTTVLGIALSLYGSTVVVGFMSAKGEYIPPCFSFRDMSVIDDEDRNANDEDSTTGPKKLWGETIHRGIFLGSLVIFSNLMLLCAVIFGELQVRDNYNNYDQEEHQNLFHYRIEKISNVFAITCVVLAFVYILFAVIYTSCGGMSNDGDAYYDHTPGGGLNNRQWANYEMSTHNGGGGQRRRQRRRRQMHNSMDKEEPLVGGGMSQGGITDNEGFITDMISSSSGSSMGSHPWERGKQFAGQLS</sequence>
<proteinExistence type="predicted"/>
<feature type="compositionally biased region" description="Low complexity" evidence="1">
    <location>
        <begin position="70"/>
        <end position="80"/>
    </location>
</feature>
<feature type="compositionally biased region" description="Low complexity" evidence="1">
    <location>
        <begin position="367"/>
        <end position="376"/>
    </location>
</feature>
<keyword evidence="2" id="KW-0472">Membrane</keyword>
<dbReference type="Proteomes" id="UP001530377">
    <property type="component" value="Unassembled WGS sequence"/>
</dbReference>
<organism evidence="3 4">
    <name type="scientific">Cyclostephanos tholiformis</name>
    <dbReference type="NCBI Taxonomy" id="382380"/>
    <lineage>
        <taxon>Eukaryota</taxon>
        <taxon>Sar</taxon>
        <taxon>Stramenopiles</taxon>
        <taxon>Ochrophyta</taxon>
        <taxon>Bacillariophyta</taxon>
        <taxon>Coscinodiscophyceae</taxon>
        <taxon>Thalassiosirophycidae</taxon>
        <taxon>Stephanodiscales</taxon>
        <taxon>Stephanodiscaceae</taxon>
        <taxon>Cyclostephanos</taxon>
    </lineage>
</organism>
<feature type="compositionally biased region" description="Basic and acidic residues" evidence="1">
    <location>
        <begin position="110"/>
        <end position="122"/>
    </location>
</feature>